<gene>
    <name evidence="1" type="ORF">E6C27_scaffold125G001920</name>
</gene>
<evidence type="ECO:0000313" key="2">
    <source>
        <dbReference type="Proteomes" id="UP000321393"/>
    </source>
</evidence>
<protein>
    <submittedName>
        <fullName evidence="1">Uncharacterized protein</fullName>
    </submittedName>
</protein>
<sequence length="79" mass="8623">MISPTYKPSPSGANDRVGSLVQDLDSVLKRTTYLLTLKRVGVNYVLSPMSLAIHPALPLKLEAYWANAVELPSPMQIQG</sequence>
<proteinExistence type="predicted"/>
<comment type="caution">
    <text evidence="1">The sequence shown here is derived from an EMBL/GenBank/DDBJ whole genome shotgun (WGS) entry which is preliminary data.</text>
</comment>
<accession>A0A5A7TCX5</accession>
<dbReference type="Proteomes" id="UP000321393">
    <property type="component" value="Unassembled WGS sequence"/>
</dbReference>
<dbReference type="EMBL" id="SSTE01017007">
    <property type="protein sequence ID" value="KAA0040983.1"/>
    <property type="molecule type" value="Genomic_DNA"/>
</dbReference>
<evidence type="ECO:0000313" key="1">
    <source>
        <dbReference type="EMBL" id="KAA0040983.1"/>
    </source>
</evidence>
<name>A0A5A7TCX5_CUCMM</name>
<organism evidence="1 2">
    <name type="scientific">Cucumis melo var. makuwa</name>
    <name type="common">Oriental melon</name>
    <dbReference type="NCBI Taxonomy" id="1194695"/>
    <lineage>
        <taxon>Eukaryota</taxon>
        <taxon>Viridiplantae</taxon>
        <taxon>Streptophyta</taxon>
        <taxon>Embryophyta</taxon>
        <taxon>Tracheophyta</taxon>
        <taxon>Spermatophyta</taxon>
        <taxon>Magnoliopsida</taxon>
        <taxon>eudicotyledons</taxon>
        <taxon>Gunneridae</taxon>
        <taxon>Pentapetalae</taxon>
        <taxon>rosids</taxon>
        <taxon>fabids</taxon>
        <taxon>Cucurbitales</taxon>
        <taxon>Cucurbitaceae</taxon>
        <taxon>Benincaseae</taxon>
        <taxon>Cucumis</taxon>
    </lineage>
</organism>
<reference evidence="1 2" key="1">
    <citation type="submission" date="2019-08" db="EMBL/GenBank/DDBJ databases">
        <title>Draft genome sequences of two oriental melons (Cucumis melo L. var makuwa).</title>
        <authorList>
            <person name="Kwon S.-Y."/>
        </authorList>
    </citation>
    <scope>NUCLEOTIDE SEQUENCE [LARGE SCALE GENOMIC DNA]</scope>
    <source>
        <strain evidence="2">cv. SW 3</strain>
        <tissue evidence="1">Leaf</tissue>
    </source>
</reference>
<dbReference type="AlphaFoldDB" id="A0A5A7TCX5"/>